<name>A0ABW5JJT2_9BACT</name>
<accession>A0ABW5JJT2</accession>
<evidence type="ECO:0000313" key="1">
    <source>
        <dbReference type="EMBL" id="MFD2531627.1"/>
    </source>
</evidence>
<evidence type="ECO:0000313" key="2">
    <source>
        <dbReference type="Proteomes" id="UP001597460"/>
    </source>
</evidence>
<dbReference type="EMBL" id="JBHULI010000005">
    <property type="protein sequence ID" value="MFD2531627.1"/>
    <property type="molecule type" value="Genomic_DNA"/>
</dbReference>
<dbReference type="Pfam" id="PF17170">
    <property type="entry name" value="DUF5128"/>
    <property type="match status" value="1"/>
</dbReference>
<dbReference type="PROSITE" id="PS51257">
    <property type="entry name" value="PROKAR_LIPOPROTEIN"/>
    <property type="match status" value="1"/>
</dbReference>
<dbReference type="Proteomes" id="UP001597460">
    <property type="component" value="Unassembled WGS sequence"/>
</dbReference>
<dbReference type="RefSeq" id="WP_390299031.1">
    <property type="nucleotide sequence ID" value="NZ_JBHULI010000005.1"/>
</dbReference>
<gene>
    <name evidence="1" type="ORF">ACFSVN_04130</name>
</gene>
<dbReference type="InterPro" id="IPR011042">
    <property type="entry name" value="6-blade_b-propeller_TolB-like"/>
</dbReference>
<comment type="caution">
    <text evidence="1">The sequence shown here is derived from an EMBL/GenBank/DDBJ whole genome shotgun (WGS) entry which is preliminary data.</text>
</comment>
<organism evidence="1 2">
    <name type="scientific">Gracilimonas halophila</name>
    <dbReference type="NCBI Taxonomy" id="1834464"/>
    <lineage>
        <taxon>Bacteria</taxon>
        <taxon>Pseudomonadati</taxon>
        <taxon>Balneolota</taxon>
        <taxon>Balneolia</taxon>
        <taxon>Balneolales</taxon>
        <taxon>Balneolaceae</taxon>
        <taxon>Gracilimonas</taxon>
    </lineage>
</organism>
<dbReference type="SUPFAM" id="SSF75011">
    <property type="entry name" value="3-carboxy-cis,cis-mucoante lactonizing enzyme"/>
    <property type="match status" value="1"/>
</dbReference>
<keyword evidence="2" id="KW-1185">Reference proteome</keyword>
<sequence>MKTVLFLFSFILLSGCEKTNDTSERYNFTFTKIGEINLQNSLLTGANRILRNETHIYILDTRLGKIFRYDSTGKNLGDFGGEGSGPGEFRKAVSFDFGSHNTLYVYDRDLQRISEFDLEGTFKRLIPVKALGTQLIATNTKFLLHNSTVLSHEKPMVKVIDMDSGEIVKEISPLSDLVADLGFGISGPALFGVTESESKIHVLQHPFHLKLFSYDKAGVIKKFEKELSSDFFVKPDFSNFNRYSDKVEERTNASIYAVFSSEEKIFFIYDEFHTPDRYMDIFDYDGNLLNKAPVKLGGAYPIHFFENIFYSLAYKDTVNIEQGFKLNTYTLEVSDSE</sequence>
<proteinExistence type="predicted"/>
<reference evidence="2" key="1">
    <citation type="journal article" date="2019" name="Int. J. Syst. Evol. Microbiol.">
        <title>The Global Catalogue of Microorganisms (GCM) 10K type strain sequencing project: providing services to taxonomists for standard genome sequencing and annotation.</title>
        <authorList>
            <consortium name="The Broad Institute Genomics Platform"/>
            <consortium name="The Broad Institute Genome Sequencing Center for Infectious Disease"/>
            <person name="Wu L."/>
            <person name="Ma J."/>
        </authorList>
    </citation>
    <scope>NUCLEOTIDE SEQUENCE [LARGE SCALE GENOMIC DNA]</scope>
    <source>
        <strain evidence="2">KCTC 52042</strain>
    </source>
</reference>
<dbReference type="Gene3D" id="2.120.10.30">
    <property type="entry name" value="TolB, C-terminal domain"/>
    <property type="match status" value="1"/>
</dbReference>
<protein>
    <submittedName>
        <fullName evidence="1">6-bladed beta-propeller</fullName>
    </submittedName>
</protein>